<reference evidence="1" key="1">
    <citation type="submission" date="2018-05" db="EMBL/GenBank/DDBJ databases">
        <authorList>
            <person name="Lanie J.A."/>
            <person name="Ng W.-L."/>
            <person name="Kazmierczak K.M."/>
            <person name="Andrzejewski T.M."/>
            <person name="Davidsen T.M."/>
            <person name="Wayne K.J."/>
            <person name="Tettelin H."/>
            <person name="Glass J.I."/>
            <person name="Rusch D."/>
            <person name="Podicherti R."/>
            <person name="Tsui H.-C.T."/>
            <person name="Winkler M.E."/>
        </authorList>
    </citation>
    <scope>NUCLEOTIDE SEQUENCE</scope>
</reference>
<gene>
    <name evidence="1" type="ORF">METZ01_LOCUS377031</name>
</gene>
<organism evidence="1">
    <name type="scientific">marine metagenome</name>
    <dbReference type="NCBI Taxonomy" id="408172"/>
    <lineage>
        <taxon>unclassified sequences</taxon>
        <taxon>metagenomes</taxon>
        <taxon>ecological metagenomes</taxon>
    </lineage>
</organism>
<dbReference type="AlphaFoldDB" id="A0A382TRI6"/>
<protein>
    <submittedName>
        <fullName evidence="1">Uncharacterized protein</fullName>
    </submittedName>
</protein>
<accession>A0A382TRI6</accession>
<sequence length="253" mass="29924">MNEIPKLPERLLHDDGKFNLYYLNEIYKTVAYKASIQLSKELKEELAITAGIWGGQYLIANEAGKARTNIVRLYCLVNLPQNSLLDKKENFERLMVFYHQSVTNAFSNYGFGFVDPRWGEPIPYTNKKRPTTVLQMWEKNNKLKFFRAFYVWNNKPWVDSVIYDTIRNIKVIKEMLNRDRRPVKKPTEEYKFLLQDVLIIFYTLYDALTPDFHEHADPIMKDLMQKFLSGLHDPEAIEEEYLNIYSNAIVYGL</sequence>
<proteinExistence type="predicted"/>
<dbReference type="EMBL" id="UINC01138309">
    <property type="protein sequence ID" value="SVD24177.1"/>
    <property type="molecule type" value="Genomic_DNA"/>
</dbReference>
<feature type="non-terminal residue" evidence="1">
    <location>
        <position position="1"/>
    </location>
</feature>
<evidence type="ECO:0000313" key="1">
    <source>
        <dbReference type="EMBL" id="SVD24177.1"/>
    </source>
</evidence>
<feature type="non-terminal residue" evidence="1">
    <location>
        <position position="253"/>
    </location>
</feature>
<name>A0A382TRI6_9ZZZZ</name>